<dbReference type="InterPro" id="IPR043519">
    <property type="entry name" value="NT_sf"/>
</dbReference>
<sequence>MYEYCDIAMRPASVLTTVDETVAAVAAICRSRQSKAWLFGSQARQEARVGSDIDIAVRSDDFDTVEELVDEIDTVFLIDLVDLNVAHKKGLEDAWVSIA</sequence>
<feature type="domain" description="Polymerase beta nucleotidyltransferase" evidence="1">
    <location>
        <begin position="34"/>
        <end position="91"/>
    </location>
</feature>
<keyword evidence="3" id="KW-1185">Reference proteome</keyword>
<gene>
    <name evidence="2" type="ORF">VIN30_04000</name>
</gene>
<organism evidence="2 3">
    <name type="scientific">Adlercreutzia wanghongyangiae</name>
    <dbReference type="NCBI Taxonomy" id="3111451"/>
    <lineage>
        <taxon>Bacteria</taxon>
        <taxon>Bacillati</taxon>
        <taxon>Actinomycetota</taxon>
        <taxon>Coriobacteriia</taxon>
        <taxon>Eggerthellales</taxon>
        <taxon>Eggerthellaceae</taxon>
        <taxon>Adlercreutzia</taxon>
    </lineage>
</organism>
<dbReference type="Pfam" id="PF18765">
    <property type="entry name" value="Polbeta"/>
    <property type="match status" value="1"/>
</dbReference>
<proteinExistence type="predicted"/>
<protein>
    <submittedName>
        <fullName evidence="2">Nucleotidyltransferase domain-containing protein</fullName>
    </submittedName>
</protein>
<dbReference type="RefSeq" id="WP_326423886.1">
    <property type="nucleotide sequence ID" value="NZ_JAYMFF010000006.1"/>
</dbReference>
<evidence type="ECO:0000259" key="1">
    <source>
        <dbReference type="Pfam" id="PF18765"/>
    </source>
</evidence>
<evidence type="ECO:0000313" key="3">
    <source>
        <dbReference type="Proteomes" id="UP001349994"/>
    </source>
</evidence>
<dbReference type="Gene3D" id="3.30.460.10">
    <property type="entry name" value="Beta Polymerase, domain 2"/>
    <property type="match status" value="1"/>
</dbReference>
<dbReference type="InterPro" id="IPR041633">
    <property type="entry name" value="Polbeta"/>
</dbReference>
<accession>A0ABU6IGX5</accession>
<dbReference type="CDD" id="cd05403">
    <property type="entry name" value="NT_KNTase_like"/>
    <property type="match status" value="1"/>
</dbReference>
<name>A0ABU6IGX5_9ACTN</name>
<dbReference type="EMBL" id="JAYMFF010000006">
    <property type="protein sequence ID" value="MEC4175603.1"/>
    <property type="molecule type" value="Genomic_DNA"/>
</dbReference>
<dbReference type="SUPFAM" id="SSF81301">
    <property type="entry name" value="Nucleotidyltransferase"/>
    <property type="match status" value="1"/>
</dbReference>
<comment type="caution">
    <text evidence="2">The sequence shown here is derived from an EMBL/GenBank/DDBJ whole genome shotgun (WGS) entry which is preliminary data.</text>
</comment>
<reference evidence="2 3" key="1">
    <citation type="submission" date="2024-01" db="EMBL/GenBank/DDBJ databases">
        <title>novel species in genus Adlercreutzia.</title>
        <authorList>
            <person name="Liu X."/>
        </authorList>
    </citation>
    <scope>NUCLEOTIDE SEQUENCE [LARGE SCALE GENOMIC DNA]</scope>
    <source>
        <strain evidence="2 3">R7</strain>
    </source>
</reference>
<dbReference type="Proteomes" id="UP001349994">
    <property type="component" value="Unassembled WGS sequence"/>
</dbReference>
<evidence type="ECO:0000313" key="2">
    <source>
        <dbReference type="EMBL" id="MEC4175603.1"/>
    </source>
</evidence>